<dbReference type="eggNOG" id="KOG1208">
    <property type="taxonomic scope" value="Eukaryota"/>
</dbReference>
<evidence type="ECO:0000256" key="1">
    <source>
        <dbReference type="ARBA" id="ARBA00006484"/>
    </source>
</evidence>
<proteinExistence type="inferred from homology"/>
<keyword evidence="2" id="KW-0521">NADP</keyword>
<dbReference type="SUPFAM" id="SSF51735">
    <property type="entry name" value="NAD(P)-binding Rossmann-fold domains"/>
    <property type="match status" value="2"/>
</dbReference>
<dbReference type="AlphaFoldDB" id="A0A0E0DDP4"/>
<dbReference type="Gramene" id="OMERI04G10110.7">
    <property type="protein sequence ID" value="OMERI04G10110.7"/>
    <property type="gene ID" value="OMERI04G10110"/>
</dbReference>
<sequence length="361" mass="39062">MEYAQGVDTNEEQRLEWLNKQGRETYDAAKNGVQTNYYGTKLVIQALLPLLLQSSGEGRIVNVSSDAGLLRKMEGATSSLPSQSARVAVVTGGNKGIGLEVCRQLAADGITVVLTARDETRGVEAAEKLRGMGLSSIVFHQLEVTDSSSVNNAAVGGMEYAQGVDANEEQFVGMDVLQRLQWMRKQGRETYDTAKNGVQTNYYGAKHVIQGLLPLLLSSSEGKIVNVSSSLGLLRFLGNEDLRKELDDIDNLTEERLDEVLASFLKDFEAGELEAHGWPMGSAAYKVAKVAMNAYTRISARKHPALRINCAHPGYVKTDLTINSGFLTPEEGARNVVTVALLPDGGPTGAFFDEGKEASFV</sequence>
<name>A0A0E0DDP4_9ORYZ</name>
<dbReference type="PANTHER" id="PTHR43490:SF120">
    <property type="entry name" value="OS04G0532400 PROTEIN"/>
    <property type="match status" value="1"/>
</dbReference>
<dbReference type="Gene3D" id="3.40.50.720">
    <property type="entry name" value="NAD(P)-binding Rossmann-like Domain"/>
    <property type="match status" value="2"/>
</dbReference>
<evidence type="ECO:0008006" key="6">
    <source>
        <dbReference type="Google" id="ProtNLM"/>
    </source>
</evidence>
<dbReference type="Proteomes" id="UP000008021">
    <property type="component" value="Chromosome 4"/>
</dbReference>
<evidence type="ECO:0000313" key="4">
    <source>
        <dbReference type="EnsemblPlants" id="OMERI04G10110.8"/>
    </source>
</evidence>
<evidence type="ECO:0000256" key="3">
    <source>
        <dbReference type="ARBA" id="ARBA00023002"/>
    </source>
</evidence>
<evidence type="ECO:0000313" key="5">
    <source>
        <dbReference type="Proteomes" id="UP000008021"/>
    </source>
</evidence>
<keyword evidence="3" id="KW-0560">Oxidoreductase</keyword>
<reference evidence="4" key="2">
    <citation type="submission" date="2018-05" db="EMBL/GenBank/DDBJ databases">
        <title>OmerRS3 (Oryza meridionalis Reference Sequence Version 3).</title>
        <authorList>
            <person name="Zhang J."/>
            <person name="Kudrna D."/>
            <person name="Lee S."/>
            <person name="Talag J."/>
            <person name="Welchert J."/>
            <person name="Wing R.A."/>
        </authorList>
    </citation>
    <scope>NUCLEOTIDE SEQUENCE [LARGE SCALE GENOMIC DNA]</scope>
    <source>
        <strain evidence="4">OR44</strain>
    </source>
</reference>
<dbReference type="HOGENOM" id="CLU_010194_9_0_1"/>
<dbReference type="FunFam" id="3.40.50.720:FF:000396">
    <property type="entry name" value="(+)-neomenthol dehydrogenase"/>
    <property type="match status" value="1"/>
</dbReference>
<dbReference type="GO" id="GO:0016020">
    <property type="term" value="C:membrane"/>
    <property type="evidence" value="ECO:0007669"/>
    <property type="project" value="TreeGrafter"/>
</dbReference>
<evidence type="ECO:0000256" key="2">
    <source>
        <dbReference type="ARBA" id="ARBA00022857"/>
    </source>
</evidence>
<reference evidence="4" key="1">
    <citation type="submission" date="2015-04" db="UniProtKB">
        <authorList>
            <consortium name="EnsemblPlants"/>
        </authorList>
    </citation>
    <scope>IDENTIFICATION</scope>
</reference>
<organism evidence="4">
    <name type="scientific">Oryza meridionalis</name>
    <dbReference type="NCBI Taxonomy" id="40149"/>
    <lineage>
        <taxon>Eukaryota</taxon>
        <taxon>Viridiplantae</taxon>
        <taxon>Streptophyta</taxon>
        <taxon>Embryophyta</taxon>
        <taxon>Tracheophyta</taxon>
        <taxon>Spermatophyta</taxon>
        <taxon>Magnoliopsida</taxon>
        <taxon>Liliopsida</taxon>
        <taxon>Poales</taxon>
        <taxon>Poaceae</taxon>
        <taxon>BOP clade</taxon>
        <taxon>Oryzoideae</taxon>
        <taxon>Oryzeae</taxon>
        <taxon>Oryzinae</taxon>
        <taxon>Oryza</taxon>
    </lineage>
</organism>
<dbReference type="PANTHER" id="PTHR43490">
    <property type="entry name" value="(+)-NEOMENTHOL DEHYDROGENASE"/>
    <property type="match status" value="1"/>
</dbReference>
<dbReference type="InterPro" id="IPR036291">
    <property type="entry name" value="NAD(P)-bd_dom_sf"/>
</dbReference>
<dbReference type="InterPro" id="IPR002347">
    <property type="entry name" value="SDR_fam"/>
</dbReference>
<keyword evidence="5" id="KW-1185">Reference proteome</keyword>
<comment type="similarity">
    <text evidence="1">Belongs to the short-chain dehydrogenases/reductases (SDR) family.</text>
</comment>
<dbReference type="EnsemblPlants" id="OMERI04G10110.7">
    <property type="protein sequence ID" value="OMERI04G10110.7"/>
    <property type="gene ID" value="OMERI04G10110"/>
</dbReference>
<dbReference type="Gramene" id="OMERI04G10110.8">
    <property type="protein sequence ID" value="OMERI04G10110.8"/>
    <property type="gene ID" value="OMERI04G10110"/>
</dbReference>
<protein>
    <recommendedName>
        <fullName evidence="6">Salutaridine reductase</fullName>
    </recommendedName>
</protein>
<accession>A0A0E0DDP4</accession>
<dbReference type="Pfam" id="PF00106">
    <property type="entry name" value="adh_short"/>
    <property type="match status" value="1"/>
</dbReference>
<dbReference type="EnsemblPlants" id="OMERI04G10110.8">
    <property type="protein sequence ID" value="OMERI04G10110.8"/>
    <property type="gene ID" value="OMERI04G10110"/>
</dbReference>
<dbReference type="PRINTS" id="PR00081">
    <property type="entry name" value="GDHRDH"/>
</dbReference>
<dbReference type="GO" id="GO:0016491">
    <property type="term" value="F:oxidoreductase activity"/>
    <property type="evidence" value="ECO:0007669"/>
    <property type="project" value="UniProtKB-KW"/>
</dbReference>